<organism evidence="7 8">
    <name type="scientific">Capsulimonas corticalis</name>
    <dbReference type="NCBI Taxonomy" id="2219043"/>
    <lineage>
        <taxon>Bacteria</taxon>
        <taxon>Bacillati</taxon>
        <taxon>Armatimonadota</taxon>
        <taxon>Armatimonadia</taxon>
        <taxon>Capsulimonadales</taxon>
        <taxon>Capsulimonadaceae</taxon>
        <taxon>Capsulimonas</taxon>
    </lineage>
</organism>
<keyword evidence="8" id="KW-1185">Reference proteome</keyword>
<keyword evidence="4 6" id="KW-0862">Zinc</keyword>
<dbReference type="InterPro" id="IPR001915">
    <property type="entry name" value="Peptidase_M48"/>
</dbReference>
<comment type="cofactor">
    <cofactor evidence="6">
        <name>Zn(2+)</name>
        <dbReference type="ChEBI" id="CHEBI:29105"/>
    </cofactor>
    <text evidence="6">Binds 1 zinc ion per subunit.</text>
</comment>
<sequence>MGNRSSAIGIRVIIALVIAAFSLIKYFTTSSVNPVTGQKQHVGVTPQQEIALGLQAAPQMEQQYGGEASSDTQGTALVQSVGQEIVQKSDASKSPYQYQYHLLADPKTVNAFALPGGQIFITEALLNKLKTRGQLVGVLGHETGHVIARHSAQQLAQQTLTQGLTGAAVMASYDPNNPNSRNSAAVVTAIGSLVNLKYSRNDESEADKWGVKLMSEAGYDPRAMLGVMQILEAESQGGHTPEFLQTHPNPENRLGKIKQNIAELYPNGVPAGMKP</sequence>
<dbReference type="GO" id="GO:0051603">
    <property type="term" value="P:proteolysis involved in protein catabolic process"/>
    <property type="evidence" value="ECO:0007669"/>
    <property type="project" value="TreeGrafter"/>
</dbReference>
<keyword evidence="1 6" id="KW-0645">Protease</keyword>
<keyword evidence="5 6" id="KW-0482">Metalloprotease</keyword>
<dbReference type="Pfam" id="PF01435">
    <property type="entry name" value="Peptidase_M48"/>
    <property type="match status" value="1"/>
</dbReference>
<evidence type="ECO:0000256" key="1">
    <source>
        <dbReference type="ARBA" id="ARBA00022670"/>
    </source>
</evidence>
<keyword evidence="2" id="KW-0479">Metal-binding</keyword>
<dbReference type="KEGG" id="ccot:CCAX7_007630"/>
<dbReference type="GO" id="GO:0004222">
    <property type="term" value="F:metalloendopeptidase activity"/>
    <property type="evidence" value="ECO:0007669"/>
    <property type="project" value="InterPro"/>
</dbReference>
<evidence type="ECO:0000256" key="5">
    <source>
        <dbReference type="ARBA" id="ARBA00023049"/>
    </source>
</evidence>
<reference evidence="7 8" key="1">
    <citation type="journal article" date="2019" name="Int. J. Syst. Evol. Microbiol.">
        <title>Capsulimonas corticalis gen. nov., sp. nov., an aerobic capsulated bacterium, of a novel bacterial order, Capsulimonadales ord. nov., of the class Armatimonadia of the phylum Armatimonadetes.</title>
        <authorList>
            <person name="Li J."/>
            <person name="Kudo C."/>
            <person name="Tonouchi A."/>
        </authorList>
    </citation>
    <scope>NUCLEOTIDE SEQUENCE [LARGE SCALE GENOMIC DNA]</scope>
    <source>
        <strain evidence="7 8">AX-7</strain>
    </source>
</reference>
<evidence type="ECO:0000313" key="7">
    <source>
        <dbReference type="EMBL" id="BDI28712.1"/>
    </source>
</evidence>
<dbReference type="GO" id="GO:0016020">
    <property type="term" value="C:membrane"/>
    <property type="evidence" value="ECO:0007669"/>
    <property type="project" value="TreeGrafter"/>
</dbReference>
<protein>
    <submittedName>
        <fullName evidence="7">Uncharacterized protein</fullName>
    </submittedName>
</protein>
<evidence type="ECO:0000256" key="6">
    <source>
        <dbReference type="RuleBase" id="RU003983"/>
    </source>
</evidence>
<comment type="similarity">
    <text evidence="6">Belongs to the peptidase M48 family.</text>
</comment>
<evidence type="ECO:0000313" key="8">
    <source>
        <dbReference type="Proteomes" id="UP000287394"/>
    </source>
</evidence>
<evidence type="ECO:0000256" key="2">
    <source>
        <dbReference type="ARBA" id="ARBA00022723"/>
    </source>
</evidence>
<keyword evidence="3 6" id="KW-0378">Hydrolase</keyword>
<dbReference type="PANTHER" id="PTHR22726">
    <property type="entry name" value="METALLOENDOPEPTIDASE OMA1"/>
    <property type="match status" value="1"/>
</dbReference>
<dbReference type="EMBL" id="AP025739">
    <property type="protein sequence ID" value="BDI28712.1"/>
    <property type="molecule type" value="Genomic_DNA"/>
</dbReference>
<dbReference type="Gene3D" id="3.30.2010.10">
    <property type="entry name" value="Metalloproteases ('zincins'), catalytic domain"/>
    <property type="match status" value="1"/>
</dbReference>
<evidence type="ECO:0000256" key="4">
    <source>
        <dbReference type="ARBA" id="ARBA00022833"/>
    </source>
</evidence>
<dbReference type="RefSeq" id="WP_119323466.1">
    <property type="nucleotide sequence ID" value="NZ_AP025739.1"/>
</dbReference>
<dbReference type="GO" id="GO:0046872">
    <property type="term" value="F:metal ion binding"/>
    <property type="evidence" value="ECO:0007669"/>
    <property type="project" value="UniProtKB-KW"/>
</dbReference>
<dbReference type="InterPro" id="IPR051156">
    <property type="entry name" value="Mito/Outer_Membr_Metalloprot"/>
</dbReference>
<gene>
    <name evidence="7" type="ORF">CCAX7_007630</name>
</gene>
<dbReference type="OrthoDB" id="9810445at2"/>
<dbReference type="PANTHER" id="PTHR22726:SF1">
    <property type="entry name" value="METALLOENDOPEPTIDASE OMA1, MITOCHONDRIAL"/>
    <property type="match status" value="1"/>
</dbReference>
<name>A0A402D1P6_9BACT</name>
<evidence type="ECO:0000256" key="3">
    <source>
        <dbReference type="ARBA" id="ARBA00022801"/>
    </source>
</evidence>
<dbReference type="AlphaFoldDB" id="A0A402D1P6"/>
<dbReference type="Proteomes" id="UP000287394">
    <property type="component" value="Chromosome"/>
</dbReference>
<proteinExistence type="inferred from homology"/>
<accession>A0A402D1P6</accession>